<evidence type="ECO:0000256" key="1">
    <source>
        <dbReference type="SAM" id="Phobius"/>
    </source>
</evidence>
<keyword evidence="1" id="KW-1133">Transmembrane helix</keyword>
<proteinExistence type="predicted"/>
<evidence type="ECO:0000313" key="2">
    <source>
        <dbReference type="EMBL" id="CUH48862.1"/>
    </source>
</evidence>
<dbReference type="AlphaFoldDB" id="A0A0P1EZG5"/>
<keyword evidence="1" id="KW-0472">Membrane</keyword>
<dbReference type="EMBL" id="CYPU01000049">
    <property type="protein sequence ID" value="CUH48862.1"/>
    <property type="molecule type" value="Genomic_DNA"/>
</dbReference>
<sequence length="70" mass="8046">MCCGDRLKRHRNSDIRTVIFAAVGLNVCFFLCGAVNIFAFEFPHLRTSAQHRFRFGLAPDFLCDRPELVE</sequence>
<reference evidence="2 3" key="1">
    <citation type="submission" date="2015-09" db="EMBL/GenBank/DDBJ databases">
        <authorList>
            <consortium name="Swine Surveillance"/>
        </authorList>
    </citation>
    <scope>NUCLEOTIDE SEQUENCE [LARGE SCALE GENOMIC DNA]</scope>
    <source>
        <strain evidence="2 3">CECT 4292</strain>
    </source>
</reference>
<feature type="transmembrane region" description="Helical" evidence="1">
    <location>
        <begin position="18"/>
        <end position="40"/>
    </location>
</feature>
<protein>
    <submittedName>
        <fullName evidence="2">Uncharacterized protein</fullName>
    </submittedName>
</protein>
<evidence type="ECO:0000313" key="3">
    <source>
        <dbReference type="Proteomes" id="UP000050783"/>
    </source>
</evidence>
<organism evidence="2 3">
    <name type="scientific">Ruegeria atlantica</name>
    <dbReference type="NCBI Taxonomy" id="81569"/>
    <lineage>
        <taxon>Bacteria</taxon>
        <taxon>Pseudomonadati</taxon>
        <taxon>Pseudomonadota</taxon>
        <taxon>Alphaproteobacteria</taxon>
        <taxon>Rhodobacterales</taxon>
        <taxon>Roseobacteraceae</taxon>
        <taxon>Ruegeria</taxon>
    </lineage>
</organism>
<gene>
    <name evidence="2" type="ORF">RUA4292_03052</name>
</gene>
<keyword evidence="1" id="KW-0812">Transmembrane</keyword>
<dbReference type="Proteomes" id="UP000050783">
    <property type="component" value="Unassembled WGS sequence"/>
</dbReference>
<name>A0A0P1EZG5_9RHOB</name>
<accession>A0A0P1EZG5</accession>